<dbReference type="InterPro" id="IPR051803">
    <property type="entry name" value="TA_system_RelE-like_toxin"/>
</dbReference>
<keyword evidence="5" id="KW-1185">Reference proteome</keyword>
<accession>A0A7X6DUJ6</accession>
<dbReference type="Proteomes" id="UP000534783">
    <property type="component" value="Unassembled WGS sequence"/>
</dbReference>
<dbReference type="EMBL" id="VTOW01000009">
    <property type="protein sequence ID" value="NKE73677.1"/>
    <property type="molecule type" value="Genomic_DNA"/>
</dbReference>
<evidence type="ECO:0000313" key="5">
    <source>
        <dbReference type="Proteomes" id="UP000534783"/>
    </source>
</evidence>
<dbReference type="PIRSF" id="PIRSF029218">
    <property type="entry name" value="ParE"/>
    <property type="match status" value="1"/>
</dbReference>
<dbReference type="Pfam" id="PF05016">
    <property type="entry name" value="ParE_toxin"/>
    <property type="match status" value="1"/>
</dbReference>
<keyword evidence="2" id="KW-1277">Toxin-antitoxin system</keyword>
<protein>
    <recommendedName>
        <fullName evidence="3">Toxin</fullName>
    </recommendedName>
</protein>
<dbReference type="PANTHER" id="PTHR33755">
    <property type="entry name" value="TOXIN PARE1-RELATED"/>
    <property type="match status" value="1"/>
</dbReference>
<dbReference type="InterPro" id="IPR007712">
    <property type="entry name" value="RelE/ParE_toxin"/>
</dbReference>
<dbReference type="InterPro" id="IPR028344">
    <property type="entry name" value="ParE1/4"/>
</dbReference>
<evidence type="ECO:0000256" key="2">
    <source>
        <dbReference type="ARBA" id="ARBA00022649"/>
    </source>
</evidence>
<reference evidence="4 5" key="1">
    <citation type="journal article" date="2020" name="Nature">
        <title>Bacterial chemolithoautotrophy via manganese oxidation.</title>
        <authorList>
            <person name="Yu H."/>
            <person name="Leadbetter J.R."/>
        </authorList>
    </citation>
    <scope>NUCLEOTIDE SEQUENCE [LARGE SCALE GENOMIC DNA]</scope>
    <source>
        <strain evidence="4 5">Mn-1</strain>
    </source>
</reference>
<sequence>MPVIDKLPLALADLSEIWSYIAEDNAAKADDLLQLIEAKFNMLAEQPMMGRLRDELAPKLRSFPVGRYVIFYEVIPKGIVVVRVLHAAMDVGAHFEEE</sequence>
<comment type="similarity">
    <text evidence="1 3">Belongs to the RelE toxin family.</text>
</comment>
<evidence type="ECO:0000313" key="4">
    <source>
        <dbReference type="EMBL" id="NKE73677.1"/>
    </source>
</evidence>
<evidence type="ECO:0000256" key="3">
    <source>
        <dbReference type="PIRNR" id="PIRNR029218"/>
    </source>
</evidence>
<gene>
    <name evidence="4" type="ORF">MNODULE_23260</name>
</gene>
<dbReference type="Gene3D" id="3.30.2310.20">
    <property type="entry name" value="RelE-like"/>
    <property type="match status" value="1"/>
</dbReference>
<organism evidence="4 5">
    <name type="scientific">Candidatus Manganitrophus noduliformans</name>
    <dbReference type="NCBI Taxonomy" id="2606439"/>
    <lineage>
        <taxon>Bacteria</taxon>
        <taxon>Pseudomonadati</taxon>
        <taxon>Nitrospirota</taxon>
        <taxon>Nitrospiria</taxon>
        <taxon>Candidatus Troglogloeales</taxon>
        <taxon>Candidatus Manganitrophaceae</taxon>
        <taxon>Candidatus Manganitrophus</taxon>
    </lineage>
</organism>
<evidence type="ECO:0000256" key="1">
    <source>
        <dbReference type="ARBA" id="ARBA00006226"/>
    </source>
</evidence>
<dbReference type="AlphaFoldDB" id="A0A7X6DUJ6"/>
<proteinExistence type="inferred from homology"/>
<comment type="caution">
    <text evidence="4">The sequence shown here is derived from an EMBL/GenBank/DDBJ whole genome shotgun (WGS) entry which is preliminary data.</text>
</comment>
<name>A0A7X6DUJ6_9BACT</name>
<dbReference type="InterPro" id="IPR035093">
    <property type="entry name" value="RelE/ParE_toxin_dom_sf"/>
</dbReference>
<dbReference type="RefSeq" id="WP_168063637.1">
    <property type="nucleotide sequence ID" value="NZ_VTOW01000009.1"/>
</dbReference>